<dbReference type="EMBL" id="VDFC01000006">
    <property type="protein sequence ID" value="KAA0942560.1"/>
    <property type="molecule type" value="Genomic_DNA"/>
</dbReference>
<dbReference type="InterPro" id="IPR050204">
    <property type="entry name" value="AraC_XylS_family_regulators"/>
</dbReference>
<dbReference type="InterPro" id="IPR018060">
    <property type="entry name" value="HTH_AraC"/>
</dbReference>
<keyword evidence="6" id="KW-1185">Reference proteome</keyword>
<dbReference type="Pfam" id="PF12833">
    <property type="entry name" value="HTH_18"/>
    <property type="match status" value="1"/>
</dbReference>
<dbReference type="GO" id="GO:0003700">
    <property type="term" value="F:DNA-binding transcription factor activity"/>
    <property type="evidence" value="ECO:0007669"/>
    <property type="project" value="InterPro"/>
</dbReference>
<comment type="caution">
    <text evidence="5">The sequence shown here is derived from an EMBL/GenBank/DDBJ whole genome shotgun (WGS) entry which is preliminary data.</text>
</comment>
<dbReference type="PANTHER" id="PTHR46796">
    <property type="entry name" value="HTH-TYPE TRANSCRIPTIONAL ACTIVATOR RHAS-RELATED"/>
    <property type="match status" value="1"/>
</dbReference>
<organism evidence="5 6">
    <name type="scientific">Streptomyces apricus</name>
    <dbReference type="NCBI Taxonomy" id="1828112"/>
    <lineage>
        <taxon>Bacteria</taxon>
        <taxon>Bacillati</taxon>
        <taxon>Actinomycetota</taxon>
        <taxon>Actinomycetes</taxon>
        <taxon>Kitasatosporales</taxon>
        <taxon>Streptomycetaceae</taxon>
        <taxon>Streptomyces</taxon>
    </lineage>
</organism>
<sequence length="314" mass="33265">MSDLTVTDVLSDVFDVVEVRGMLTGGFAVRGPWVSRGAVSRPLKLVALVAGSARITVDGPGGPDGPVELAPGDVALLNHRTWVDMRGGGGDGTPVELIPGADFDAMALAEADLTADDVLVGGGIEVSPAGLALLSTALPGLVHVRAATSAASRLGGIVERLFDEASGGRLGSGFAIRQNGQLLLLEMVRAYLEQEETPVGWLRLLADEHLRPALRLMHEQPGHAWGLSELARAAGMSRTGFAERFRTTAGTPPLTYLSRWRMLLAQRALRDPDVRVGSLAAELGYSSESAFSTAFKRAVGQSPLHYRRRLRTTA</sequence>
<keyword evidence="1" id="KW-0805">Transcription regulation</keyword>
<evidence type="ECO:0000313" key="6">
    <source>
        <dbReference type="Proteomes" id="UP000324965"/>
    </source>
</evidence>
<dbReference type="PANTHER" id="PTHR46796:SF7">
    <property type="entry name" value="ARAC FAMILY TRANSCRIPTIONAL REGULATOR"/>
    <property type="match status" value="1"/>
</dbReference>
<evidence type="ECO:0000256" key="2">
    <source>
        <dbReference type="ARBA" id="ARBA00023125"/>
    </source>
</evidence>
<gene>
    <name evidence="5" type="ORF">FGF04_02510</name>
</gene>
<dbReference type="Pfam" id="PF12852">
    <property type="entry name" value="Cupin_6"/>
    <property type="match status" value="1"/>
</dbReference>
<dbReference type="InterPro" id="IPR009057">
    <property type="entry name" value="Homeodomain-like_sf"/>
</dbReference>
<reference evidence="5 6" key="1">
    <citation type="submission" date="2019-05" db="EMBL/GenBank/DDBJ databases">
        <authorList>
            <person name="Hariharan J."/>
            <person name="Choudoir M.J."/>
            <person name="Diebold P."/>
            <person name="Panke-Buisse K."/>
            <person name="Buckley D.H."/>
        </authorList>
    </citation>
    <scope>NUCLEOTIDE SEQUENCE [LARGE SCALE GENOMIC DNA]</scope>
    <source>
        <strain evidence="5 6">SUN51</strain>
    </source>
</reference>
<dbReference type="InterPro" id="IPR018062">
    <property type="entry name" value="HTH_AraC-typ_CS"/>
</dbReference>
<dbReference type="PRINTS" id="PR00032">
    <property type="entry name" value="HTHARAC"/>
</dbReference>
<dbReference type="SUPFAM" id="SSF46689">
    <property type="entry name" value="Homeodomain-like"/>
    <property type="match status" value="2"/>
</dbReference>
<dbReference type="AlphaFoldDB" id="A0A5B0BKT5"/>
<dbReference type="InterPro" id="IPR020449">
    <property type="entry name" value="Tscrpt_reg_AraC-type_HTH"/>
</dbReference>
<evidence type="ECO:0000256" key="1">
    <source>
        <dbReference type="ARBA" id="ARBA00023015"/>
    </source>
</evidence>
<accession>A0A5B0BKT5</accession>
<dbReference type="RefSeq" id="WP_149509536.1">
    <property type="nucleotide sequence ID" value="NZ_VDFC01000006.1"/>
</dbReference>
<evidence type="ECO:0000256" key="3">
    <source>
        <dbReference type="ARBA" id="ARBA00023163"/>
    </source>
</evidence>
<proteinExistence type="predicted"/>
<name>A0A5B0BKT5_9ACTN</name>
<dbReference type="Proteomes" id="UP000324965">
    <property type="component" value="Unassembled WGS sequence"/>
</dbReference>
<dbReference type="PROSITE" id="PS01124">
    <property type="entry name" value="HTH_ARAC_FAMILY_2"/>
    <property type="match status" value="1"/>
</dbReference>
<evidence type="ECO:0000259" key="4">
    <source>
        <dbReference type="PROSITE" id="PS01124"/>
    </source>
</evidence>
<dbReference type="GO" id="GO:0043565">
    <property type="term" value="F:sequence-specific DNA binding"/>
    <property type="evidence" value="ECO:0007669"/>
    <property type="project" value="InterPro"/>
</dbReference>
<keyword evidence="3" id="KW-0804">Transcription</keyword>
<dbReference type="SMART" id="SM00342">
    <property type="entry name" value="HTH_ARAC"/>
    <property type="match status" value="1"/>
</dbReference>
<feature type="domain" description="HTH araC/xylS-type" evidence="4">
    <location>
        <begin position="211"/>
        <end position="309"/>
    </location>
</feature>
<dbReference type="OrthoDB" id="241790at2"/>
<dbReference type="InterPro" id="IPR032783">
    <property type="entry name" value="AraC_lig"/>
</dbReference>
<dbReference type="PROSITE" id="PS00041">
    <property type="entry name" value="HTH_ARAC_FAMILY_1"/>
    <property type="match status" value="1"/>
</dbReference>
<evidence type="ECO:0000313" key="5">
    <source>
        <dbReference type="EMBL" id="KAA0942560.1"/>
    </source>
</evidence>
<dbReference type="Gene3D" id="1.10.10.60">
    <property type="entry name" value="Homeodomain-like"/>
    <property type="match status" value="1"/>
</dbReference>
<keyword evidence="2" id="KW-0238">DNA-binding</keyword>
<protein>
    <submittedName>
        <fullName evidence="5">AraC family transcriptional regulator</fullName>
    </submittedName>
</protein>